<feature type="compositionally biased region" description="Basic and acidic residues" evidence="1">
    <location>
        <begin position="1289"/>
        <end position="1318"/>
    </location>
</feature>
<dbReference type="Proteomes" id="UP000053424">
    <property type="component" value="Unassembled WGS sequence"/>
</dbReference>
<keyword evidence="3" id="KW-1185">Reference proteome</keyword>
<feature type="region of interest" description="Disordered" evidence="1">
    <location>
        <begin position="1"/>
        <end position="29"/>
    </location>
</feature>
<feature type="compositionally biased region" description="Acidic residues" evidence="1">
    <location>
        <begin position="710"/>
        <end position="725"/>
    </location>
</feature>
<feature type="compositionally biased region" description="Low complexity" evidence="1">
    <location>
        <begin position="387"/>
        <end position="404"/>
    </location>
</feature>
<evidence type="ECO:0000256" key="1">
    <source>
        <dbReference type="SAM" id="MobiDB-lite"/>
    </source>
</evidence>
<feature type="compositionally biased region" description="Pro residues" evidence="1">
    <location>
        <begin position="310"/>
        <end position="321"/>
    </location>
</feature>
<evidence type="ECO:0000313" key="2">
    <source>
        <dbReference type="EMBL" id="KIM42226.1"/>
    </source>
</evidence>
<dbReference type="HOGENOM" id="CLU_004932_0_0_1"/>
<dbReference type="EMBL" id="KN831778">
    <property type="protein sequence ID" value="KIM42226.1"/>
    <property type="molecule type" value="Genomic_DNA"/>
</dbReference>
<feature type="compositionally biased region" description="Low complexity" evidence="1">
    <location>
        <begin position="1111"/>
        <end position="1122"/>
    </location>
</feature>
<name>A0A0C3CF46_HEBCY</name>
<protein>
    <submittedName>
        <fullName evidence="2">Uncharacterized protein</fullName>
    </submittedName>
</protein>
<feature type="compositionally biased region" description="Low complexity" evidence="1">
    <location>
        <begin position="8"/>
        <end position="29"/>
    </location>
</feature>
<feature type="compositionally biased region" description="Low complexity" evidence="1">
    <location>
        <begin position="169"/>
        <end position="189"/>
    </location>
</feature>
<feature type="compositionally biased region" description="Low complexity" evidence="1">
    <location>
        <begin position="682"/>
        <end position="693"/>
    </location>
</feature>
<feature type="compositionally biased region" description="Polar residues" evidence="1">
    <location>
        <begin position="132"/>
        <end position="149"/>
    </location>
</feature>
<feature type="region of interest" description="Disordered" evidence="1">
    <location>
        <begin position="300"/>
        <end position="467"/>
    </location>
</feature>
<reference evidence="2 3" key="1">
    <citation type="submission" date="2014-04" db="EMBL/GenBank/DDBJ databases">
        <authorList>
            <consortium name="DOE Joint Genome Institute"/>
            <person name="Kuo A."/>
            <person name="Gay G."/>
            <person name="Dore J."/>
            <person name="Kohler A."/>
            <person name="Nagy L.G."/>
            <person name="Floudas D."/>
            <person name="Copeland A."/>
            <person name="Barry K.W."/>
            <person name="Cichocki N."/>
            <person name="Veneault-Fourrey C."/>
            <person name="LaButti K."/>
            <person name="Lindquist E.A."/>
            <person name="Lipzen A."/>
            <person name="Lundell T."/>
            <person name="Morin E."/>
            <person name="Murat C."/>
            <person name="Sun H."/>
            <person name="Tunlid A."/>
            <person name="Henrissat B."/>
            <person name="Grigoriev I.V."/>
            <person name="Hibbett D.S."/>
            <person name="Martin F."/>
            <person name="Nordberg H.P."/>
            <person name="Cantor M.N."/>
            <person name="Hua S.X."/>
        </authorList>
    </citation>
    <scope>NUCLEOTIDE SEQUENCE [LARGE SCALE GENOMIC DNA]</scope>
    <source>
        <strain evidence="3">h7</strain>
    </source>
</reference>
<feature type="compositionally biased region" description="Polar residues" evidence="1">
    <location>
        <begin position="107"/>
        <end position="119"/>
    </location>
</feature>
<proteinExistence type="predicted"/>
<feature type="region of interest" description="Disordered" evidence="1">
    <location>
        <begin position="863"/>
        <end position="882"/>
    </location>
</feature>
<feature type="compositionally biased region" description="Acidic residues" evidence="1">
    <location>
        <begin position="560"/>
        <end position="571"/>
    </location>
</feature>
<sequence>MDENRRPGMAGVDNSNNNNNKGLYGNGISNNYVMDNDNYNDNYDNGSPHVDFKALAKKNKKKKSRAMNGSAAVLATRQHNVVDAGDFERDGGGAHGGGREEERAERNTNSLGVESQRLQLISPPPEEMLRRTSGQRTTANVPFTPSLLANPSPELGSGSTSKRKRTNTHHASASASTLTSGAAYASATTNNPQAIETQQPIEKTPNPKPRKQVRHARMPSMESPTRPSFGATPSTGSPGGSNGNNTSGSKNLTKEVNRTPTKPKRMLVQSPHARNPDADWIPEVPALALSVPPARRAVLSARGSRRSATPIPPYEPPPDVFTPPREVFLSPAVPTVSKSSKRKTPATKKKGARASTLRVVTIPHQVKQELPDHIDLSAPMPPPSPSDDPLLLSGPPEPESSPLRRLSRRHQREISVQVEMDDILPPSSPEPPLNSEDAETLRTLDWHRDAQMAGDTSEMDDSMMRLDPEDADVSPVRLFDFEGVHDAGDAGGWSDSDEEMGLKTVEEEVEEGEGEYTGKWTMTKVRTKLDPPSSATRVRMDAWGRPISPFPKIKKMDLLGEADEESNEEQEQAQAPVQYGDEEEEEEEVRRMSVEPEDPVDEDEEEEDEEEREVRQMSVEFDNEEEEEEQQELNLNIQDDSPPRQPSPAPTVIDRRSSNIFAFPSLESPEADTSTSKDVPRSPSAFASSNSVSIDEDTQMRDPPVQGQDLLDDDDEEDSSSDPEAELGIVKITSADPRAAARAAAILKQHDYDCYTKIVMKRRQSEAKQRRASNSALEDFAKDSRRRNLAPSGVSKSVGKNRRRSTLGMGVIGDRVFIPGTPVTTLPALLKEAELEVELEHEHLRETPGLASRLWSDRAQLEGTGQRDPFKTPSVDKHRSMAHKTTMSTISKNAISSHEGGEQPWTKEEWKYLDACFTDERLDLGAKLDGAEEGTMAPVDMVSVEAVVDRFVALMGGAEIVESFGDAWSRDNLVERAHALRRKQRSGHVARPSTPFTPLPISCSVASPSVLADPLGGKMRASRVEVPDFTPLVGRRAMPHPRKSRPSRPVLPPPVVHDAPFSNLPVDAEKERTSTTKRLPSTLLAPRYSHLLEEAIAISREGSLPQAFTPESGGEESSFASDSDSRSFEHSQDETSRDMDEREEDRSTILSTPVTIRPSGQEQPKTTVGNRVKGFLFSYLPTLSKPPSSLPSRKPQLPRQRGLPLPPPDILEKPRGPVTTPARPALPRVQAPKELVNLNPAPPLPSALPRPKAKPQRMVELHPLPPPIEKPIAPSFVRPRRSSGSSVKDLVRGFEEMENKEKERPTVKRVKSIGEMRAKVGSTDLRPKWKP</sequence>
<feature type="compositionally biased region" description="Basic residues" evidence="1">
    <location>
        <begin position="339"/>
        <end position="352"/>
    </location>
</feature>
<dbReference type="STRING" id="686832.A0A0C3CF46"/>
<feature type="compositionally biased region" description="Basic and acidic residues" evidence="1">
    <location>
        <begin position="86"/>
        <end position="106"/>
    </location>
</feature>
<feature type="compositionally biased region" description="Acidic residues" evidence="1">
    <location>
        <begin position="595"/>
        <end position="611"/>
    </location>
</feature>
<feature type="compositionally biased region" description="Polar residues" evidence="1">
    <location>
        <begin position="1148"/>
        <end position="1169"/>
    </location>
</feature>
<feature type="region of interest" description="Disordered" evidence="1">
    <location>
        <begin position="1033"/>
        <end position="1081"/>
    </location>
</feature>
<gene>
    <name evidence="2" type="ORF">M413DRAFT_444671</name>
</gene>
<feature type="compositionally biased region" description="Basic and acidic residues" evidence="1">
    <location>
        <begin position="439"/>
        <end position="450"/>
    </location>
</feature>
<feature type="compositionally biased region" description="Basic and acidic residues" evidence="1">
    <location>
        <begin position="366"/>
        <end position="375"/>
    </location>
</feature>
<feature type="compositionally biased region" description="Low complexity" evidence="1">
    <location>
        <begin position="227"/>
        <end position="236"/>
    </location>
</feature>
<feature type="compositionally biased region" description="Basic residues" evidence="1">
    <location>
        <begin position="1037"/>
        <end position="1046"/>
    </location>
</feature>
<organism evidence="2 3">
    <name type="scientific">Hebeloma cylindrosporum</name>
    <dbReference type="NCBI Taxonomy" id="76867"/>
    <lineage>
        <taxon>Eukaryota</taxon>
        <taxon>Fungi</taxon>
        <taxon>Dikarya</taxon>
        <taxon>Basidiomycota</taxon>
        <taxon>Agaricomycotina</taxon>
        <taxon>Agaricomycetes</taxon>
        <taxon>Agaricomycetidae</taxon>
        <taxon>Agaricales</taxon>
        <taxon>Agaricineae</taxon>
        <taxon>Hymenogastraceae</taxon>
        <taxon>Hebeloma</taxon>
    </lineage>
</organism>
<feature type="compositionally biased region" description="Polar residues" evidence="1">
    <location>
        <begin position="190"/>
        <end position="201"/>
    </location>
</feature>
<feature type="compositionally biased region" description="Basic residues" evidence="1">
    <location>
        <begin position="208"/>
        <end position="217"/>
    </location>
</feature>
<evidence type="ECO:0000313" key="3">
    <source>
        <dbReference type="Proteomes" id="UP000053424"/>
    </source>
</evidence>
<reference evidence="3" key="2">
    <citation type="submission" date="2015-01" db="EMBL/GenBank/DDBJ databases">
        <title>Evolutionary Origins and Diversification of the Mycorrhizal Mutualists.</title>
        <authorList>
            <consortium name="DOE Joint Genome Institute"/>
            <consortium name="Mycorrhizal Genomics Consortium"/>
            <person name="Kohler A."/>
            <person name="Kuo A."/>
            <person name="Nagy L.G."/>
            <person name="Floudas D."/>
            <person name="Copeland A."/>
            <person name="Barry K.W."/>
            <person name="Cichocki N."/>
            <person name="Veneault-Fourrey C."/>
            <person name="LaButti K."/>
            <person name="Lindquist E.A."/>
            <person name="Lipzen A."/>
            <person name="Lundell T."/>
            <person name="Morin E."/>
            <person name="Murat C."/>
            <person name="Riley R."/>
            <person name="Ohm R."/>
            <person name="Sun H."/>
            <person name="Tunlid A."/>
            <person name="Henrissat B."/>
            <person name="Grigoriev I.V."/>
            <person name="Hibbett D.S."/>
            <person name="Martin F."/>
        </authorList>
    </citation>
    <scope>NUCLEOTIDE SEQUENCE [LARGE SCALE GENOMIC DNA]</scope>
    <source>
        <strain evidence="3">h7</strain>
    </source>
</reference>
<feature type="region of interest" description="Disordered" evidence="1">
    <location>
        <begin position="487"/>
        <end position="731"/>
    </location>
</feature>
<feature type="compositionally biased region" description="Basic and acidic residues" evidence="1">
    <location>
        <begin position="868"/>
        <end position="879"/>
    </location>
</feature>
<feature type="compositionally biased region" description="Low complexity" evidence="1">
    <location>
        <begin position="1180"/>
        <end position="1203"/>
    </location>
</feature>
<feature type="region of interest" description="Disordered" evidence="1">
    <location>
        <begin position="764"/>
        <end position="802"/>
    </location>
</feature>
<feature type="region of interest" description="Disordered" evidence="1">
    <location>
        <begin position="84"/>
        <end position="279"/>
    </location>
</feature>
<accession>A0A0C3CF46</accession>
<feature type="compositionally biased region" description="Acidic residues" evidence="1">
    <location>
        <begin position="621"/>
        <end position="631"/>
    </location>
</feature>
<feature type="region of interest" description="Disordered" evidence="1">
    <location>
        <begin position="1105"/>
        <end position="1331"/>
    </location>
</feature>
<feature type="compositionally biased region" description="Basic and acidic residues" evidence="1">
    <location>
        <begin position="1123"/>
        <end position="1147"/>
    </location>
</feature>
<dbReference type="OrthoDB" id="3258279at2759"/>